<keyword evidence="3" id="KW-1185">Reference proteome</keyword>
<comment type="caution">
    <text evidence="2">The sequence shown here is derived from an EMBL/GenBank/DDBJ whole genome shotgun (WGS) entry which is preliminary data.</text>
</comment>
<dbReference type="EMBL" id="JAAMPC010000011">
    <property type="protein sequence ID" value="KAG2280234.1"/>
    <property type="molecule type" value="Genomic_DNA"/>
</dbReference>
<evidence type="ECO:0000313" key="3">
    <source>
        <dbReference type="Proteomes" id="UP000886595"/>
    </source>
</evidence>
<accession>A0A8X7R0E6</accession>
<feature type="coiled-coil region" evidence="1">
    <location>
        <begin position="97"/>
        <end position="141"/>
    </location>
</feature>
<proteinExistence type="predicted"/>
<gene>
    <name evidence="2" type="ORF">Bca52824_051454</name>
</gene>
<dbReference type="Proteomes" id="UP000886595">
    <property type="component" value="Unassembled WGS sequence"/>
</dbReference>
<reference evidence="2 3" key="1">
    <citation type="submission" date="2020-02" db="EMBL/GenBank/DDBJ databases">
        <authorList>
            <person name="Ma Q."/>
            <person name="Huang Y."/>
            <person name="Song X."/>
            <person name="Pei D."/>
        </authorList>
    </citation>
    <scope>NUCLEOTIDE SEQUENCE [LARGE SCALE GENOMIC DNA]</scope>
    <source>
        <strain evidence="2">Sxm20200214</strain>
        <tissue evidence="2">Leaf</tissue>
    </source>
</reference>
<evidence type="ECO:0000256" key="1">
    <source>
        <dbReference type="SAM" id="Coils"/>
    </source>
</evidence>
<name>A0A8X7R0E6_BRACI</name>
<sequence length="142" mass="16892">MIADSDCIVLVEAEAEAEAEKYPDRRLRKEDTEAFEVEVRMDIPEKDTEIGSKWRKNCEIRMHTKHTTTCFISFQMPNREFPSCAPNDGLHFRQPWVMGVQQEIERLKQRFHEQEKLLRECEALKAKVKMLLQRVSELERVR</sequence>
<organism evidence="2 3">
    <name type="scientific">Brassica carinata</name>
    <name type="common">Ethiopian mustard</name>
    <name type="synonym">Abyssinian cabbage</name>
    <dbReference type="NCBI Taxonomy" id="52824"/>
    <lineage>
        <taxon>Eukaryota</taxon>
        <taxon>Viridiplantae</taxon>
        <taxon>Streptophyta</taxon>
        <taxon>Embryophyta</taxon>
        <taxon>Tracheophyta</taxon>
        <taxon>Spermatophyta</taxon>
        <taxon>Magnoliopsida</taxon>
        <taxon>eudicotyledons</taxon>
        <taxon>Gunneridae</taxon>
        <taxon>Pentapetalae</taxon>
        <taxon>rosids</taxon>
        <taxon>malvids</taxon>
        <taxon>Brassicales</taxon>
        <taxon>Brassicaceae</taxon>
        <taxon>Brassiceae</taxon>
        <taxon>Brassica</taxon>
    </lineage>
</organism>
<evidence type="ECO:0000313" key="2">
    <source>
        <dbReference type="EMBL" id="KAG2280234.1"/>
    </source>
</evidence>
<keyword evidence="1" id="KW-0175">Coiled coil</keyword>
<protein>
    <submittedName>
        <fullName evidence="2">Uncharacterized protein</fullName>
    </submittedName>
</protein>
<dbReference type="AlphaFoldDB" id="A0A8X7R0E6"/>